<evidence type="ECO:0000256" key="3">
    <source>
        <dbReference type="ARBA" id="ARBA00022989"/>
    </source>
</evidence>
<feature type="transmembrane region" description="Helical" evidence="5">
    <location>
        <begin position="99"/>
        <end position="116"/>
    </location>
</feature>
<keyword evidence="2 5" id="KW-0812">Transmembrane</keyword>
<keyword evidence="3 5" id="KW-1133">Transmembrane helix</keyword>
<dbReference type="GO" id="GO:0012505">
    <property type="term" value="C:endomembrane system"/>
    <property type="evidence" value="ECO:0007669"/>
    <property type="project" value="UniProtKB-SubCell"/>
</dbReference>
<dbReference type="EMBL" id="BDCR01000003">
    <property type="protein sequence ID" value="GAT63006.1"/>
    <property type="molecule type" value="Genomic_DNA"/>
</dbReference>
<comment type="similarity">
    <text evidence="5">Belongs to the complex I subunit 2 family.</text>
</comment>
<evidence type="ECO:0000256" key="1">
    <source>
        <dbReference type="ARBA" id="ARBA00004127"/>
    </source>
</evidence>
<evidence type="ECO:0000256" key="6">
    <source>
        <dbReference type="RuleBase" id="RU000320"/>
    </source>
</evidence>
<comment type="catalytic activity">
    <reaction evidence="5">
        <text>a quinone + NADH + 5 H(+)(in) = a quinol + NAD(+) + 4 H(+)(out)</text>
        <dbReference type="Rhea" id="RHEA:57888"/>
        <dbReference type="ChEBI" id="CHEBI:15378"/>
        <dbReference type="ChEBI" id="CHEBI:24646"/>
        <dbReference type="ChEBI" id="CHEBI:57540"/>
        <dbReference type="ChEBI" id="CHEBI:57945"/>
        <dbReference type="ChEBI" id="CHEBI:132124"/>
    </reaction>
</comment>
<reference evidence="9" key="2">
    <citation type="journal article" date="2017" name="Genome Announc.">
        <title>Draft genome sequence of Paludibacter jiangxiensis NM7(T), a propionate-producing fermentative bacterium.</title>
        <authorList>
            <person name="Qiu Y.-L."/>
            <person name="Tourlousse D.M."/>
            <person name="Matsuura N."/>
            <person name="Ohashi A."/>
            <person name="Sekiguchi Y."/>
        </authorList>
    </citation>
    <scope>NUCLEOTIDE SEQUENCE [LARGE SCALE GENOMIC DNA]</scope>
    <source>
        <strain evidence="9">NM7</strain>
    </source>
</reference>
<dbReference type="InterPro" id="IPR010096">
    <property type="entry name" value="NADH-Q_OxRdtase_suN/2"/>
</dbReference>
<comment type="subunit">
    <text evidence="5">NDH-1 is composed of 14 different subunits. Subunits NuoA, H, J, K, L, M, N constitute the membrane sector of the complex.</text>
</comment>
<evidence type="ECO:0000259" key="7">
    <source>
        <dbReference type="Pfam" id="PF00361"/>
    </source>
</evidence>
<feature type="transmembrane region" description="Helical" evidence="5">
    <location>
        <begin position="122"/>
        <end position="143"/>
    </location>
</feature>
<feature type="transmembrane region" description="Helical" evidence="5">
    <location>
        <begin position="392"/>
        <end position="413"/>
    </location>
</feature>
<feature type="transmembrane region" description="Helical" evidence="5">
    <location>
        <begin position="72"/>
        <end position="92"/>
    </location>
</feature>
<feature type="transmembrane region" description="Helical" evidence="5">
    <location>
        <begin position="358"/>
        <end position="380"/>
    </location>
</feature>
<dbReference type="NCBIfam" id="TIGR01770">
    <property type="entry name" value="NDH_I_N"/>
    <property type="match status" value="1"/>
</dbReference>
<organism evidence="8 9">
    <name type="scientific">Paludibacter jiangxiensis</name>
    <dbReference type="NCBI Taxonomy" id="681398"/>
    <lineage>
        <taxon>Bacteria</taxon>
        <taxon>Pseudomonadati</taxon>
        <taxon>Bacteroidota</taxon>
        <taxon>Bacteroidia</taxon>
        <taxon>Bacteroidales</taxon>
        <taxon>Paludibacteraceae</taxon>
        <taxon>Paludibacter</taxon>
    </lineage>
</organism>
<dbReference type="GO" id="GO:0050136">
    <property type="term" value="F:NADH dehydrogenase (quinone) (non-electrogenic) activity"/>
    <property type="evidence" value="ECO:0007669"/>
    <property type="project" value="UniProtKB-UniRule"/>
</dbReference>
<dbReference type="Pfam" id="PF00361">
    <property type="entry name" value="Proton_antipo_M"/>
    <property type="match status" value="1"/>
</dbReference>
<feature type="transmembrane region" description="Helical" evidence="5">
    <location>
        <begin position="289"/>
        <end position="311"/>
    </location>
</feature>
<feature type="transmembrane region" description="Helical" evidence="5">
    <location>
        <begin position="317"/>
        <end position="338"/>
    </location>
</feature>
<keyword evidence="9" id="KW-1185">Reference proteome</keyword>
<dbReference type="RefSeq" id="WP_068703805.1">
    <property type="nucleotide sequence ID" value="NZ_BDCR01000003.1"/>
</dbReference>
<sequence length="467" mass="51158">MDIVLMFRFEIILAALILAIFIMSLRGFDTNVKCFLNTMNVLLLLNFIAGWLPLSEGSYFSDFFRTNGLIVLQKNIINLGLLLISLTSYAWLEQSKYRLEFYLLMLGSIFGVYVMLSSGHILMLYLGLEMSTIPIAAMSNFNLKEQRSSEAGIKLILSSAFSTGIMLFGISLLYGAVGNLSFASVIANLHPNVLTLFAFAFILAGFAFKMSIVPFHLWTADVYEGSPIAVTNFLSVISKGSVIFVFLTVLYSLFGGLKEAWLLGISIVSILSMTVGNLFALRQQNAKRFLAFSSIAQVGFVLVGITAASTIGSASVVYFVLIYLLSNIAAFGVISAVADSTGSESLQSFKGLYKSNPFYALIMAVALFSLAGVPPIAGFFGKLFLLTAGMKSGLYVLLGFAGVNLVLSLYNYLRVVKYMFIDENEAHLAPLNRNRQLTTALYICLIGLIAIGFVTPIYQYIDSLCRF</sequence>
<keyword evidence="5" id="KW-0813">Transport</keyword>
<keyword evidence="5" id="KW-1278">Translocase</keyword>
<comment type="function">
    <text evidence="5">NDH-1 shuttles electrons from NADH, via FMN and iron-sulfur (Fe-S) centers, to quinones in the respiratory chain. The immediate electron acceptor for the enzyme in this species is believed to be a menaquinone. Couples the redox reaction to proton translocation (for every two electrons transferred, four hydrogen ions are translocated across the cytoplasmic membrane), and thus conserves the redox energy in a proton gradient.</text>
</comment>
<evidence type="ECO:0000313" key="9">
    <source>
        <dbReference type="Proteomes" id="UP000076586"/>
    </source>
</evidence>
<dbReference type="STRING" id="681398.PJIAN_3318"/>
<reference evidence="9" key="1">
    <citation type="submission" date="2016-04" db="EMBL/GenBank/DDBJ databases">
        <title>Draft genome sequence of Paludibacter jiangxiensis strain NM7.</title>
        <authorList>
            <person name="Qiu Y."/>
            <person name="Matsuura N."/>
            <person name="Ohashi A."/>
            <person name="Tourlousse M.D."/>
            <person name="Sekiguchi Y."/>
        </authorList>
    </citation>
    <scope>NUCLEOTIDE SEQUENCE [LARGE SCALE GENOMIC DNA]</scope>
    <source>
        <strain evidence="9">NM7</strain>
    </source>
</reference>
<name>A0A170ZTL6_9BACT</name>
<comment type="subcellular location">
    <subcellularLocation>
        <location evidence="5">Cell membrane</location>
        <topology evidence="5">Multi-pass membrane protein</topology>
    </subcellularLocation>
    <subcellularLocation>
        <location evidence="1">Endomembrane system</location>
        <topology evidence="1">Multi-pass membrane protein</topology>
    </subcellularLocation>
    <subcellularLocation>
        <location evidence="6">Membrane</location>
        <topology evidence="6">Multi-pass membrane protein</topology>
    </subcellularLocation>
</comment>
<keyword evidence="5" id="KW-1003">Cell membrane</keyword>
<dbReference type="GO" id="GO:0048038">
    <property type="term" value="F:quinone binding"/>
    <property type="evidence" value="ECO:0007669"/>
    <property type="project" value="UniProtKB-KW"/>
</dbReference>
<keyword evidence="5" id="KW-0520">NAD</keyword>
<feature type="transmembrane region" description="Helical" evidence="5">
    <location>
        <begin position="6"/>
        <end position="25"/>
    </location>
</feature>
<proteinExistence type="inferred from homology"/>
<keyword evidence="4 5" id="KW-0472">Membrane</keyword>
<dbReference type="OrthoDB" id="9811718at2"/>
<protein>
    <recommendedName>
        <fullName evidence="5">NADH-quinone oxidoreductase subunit N</fullName>
        <ecNumber evidence="5">7.1.1.-</ecNumber>
    </recommendedName>
    <alternativeName>
        <fullName evidence="5">NADH dehydrogenase I subunit N</fullName>
    </alternativeName>
    <alternativeName>
        <fullName evidence="5">NDH-1 subunit N</fullName>
    </alternativeName>
</protein>
<dbReference type="GO" id="GO:0008137">
    <property type="term" value="F:NADH dehydrogenase (ubiquinone) activity"/>
    <property type="evidence" value="ECO:0007669"/>
    <property type="project" value="InterPro"/>
</dbReference>
<evidence type="ECO:0000256" key="5">
    <source>
        <dbReference type="HAMAP-Rule" id="MF_00445"/>
    </source>
</evidence>
<evidence type="ECO:0000313" key="8">
    <source>
        <dbReference type="EMBL" id="GAT63006.1"/>
    </source>
</evidence>
<feature type="transmembrane region" description="Helical" evidence="5">
    <location>
        <begin position="440"/>
        <end position="461"/>
    </location>
</feature>
<feature type="transmembrane region" description="Helical" evidence="5">
    <location>
        <begin position="196"/>
        <end position="218"/>
    </location>
</feature>
<evidence type="ECO:0000256" key="4">
    <source>
        <dbReference type="ARBA" id="ARBA00023136"/>
    </source>
</evidence>
<feature type="domain" description="NADH:quinone oxidoreductase/Mrp antiporter transmembrane" evidence="7">
    <location>
        <begin position="118"/>
        <end position="407"/>
    </location>
</feature>
<feature type="transmembrane region" description="Helical" evidence="5">
    <location>
        <begin position="155"/>
        <end position="176"/>
    </location>
</feature>
<gene>
    <name evidence="5" type="primary">nuoN</name>
    <name evidence="8" type="ORF">PJIAN_3318</name>
</gene>
<dbReference type="GO" id="GO:0042773">
    <property type="term" value="P:ATP synthesis coupled electron transport"/>
    <property type="evidence" value="ECO:0007669"/>
    <property type="project" value="InterPro"/>
</dbReference>
<dbReference type="HAMAP" id="MF_00445">
    <property type="entry name" value="NDH1_NuoN_1"/>
    <property type="match status" value="1"/>
</dbReference>
<accession>A0A170ZTL6</accession>
<feature type="transmembrane region" description="Helical" evidence="5">
    <location>
        <begin position="230"/>
        <end position="254"/>
    </location>
</feature>
<dbReference type="GO" id="GO:0005886">
    <property type="term" value="C:plasma membrane"/>
    <property type="evidence" value="ECO:0007669"/>
    <property type="project" value="UniProtKB-SubCell"/>
</dbReference>
<dbReference type="AlphaFoldDB" id="A0A170ZTL6"/>
<feature type="transmembrane region" description="Helical" evidence="5">
    <location>
        <begin position="34"/>
        <end position="52"/>
    </location>
</feature>
<evidence type="ECO:0000256" key="2">
    <source>
        <dbReference type="ARBA" id="ARBA00022692"/>
    </source>
</evidence>
<dbReference type="EC" id="7.1.1.-" evidence="5"/>
<keyword evidence="5" id="KW-0874">Quinone</keyword>
<comment type="caution">
    <text evidence="8">The sequence shown here is derived from an EMBL/GenBank/DDBJ whole genome shotgun (WGS) entry which is preliminary data.</text>
</comment>
<feature type="transmembrane region" description="Helical" evidence="5">
    <location>
        <begin position="260"/>
        <end position="280"/>
    </location>
</feature>
<dbReference type="InterPro" id="IPR001750">
    <property type="entry name" value="ND/Mrp_TM"/>
</dbReference>
<dbReference type="Proteomes" id="UP000076586">
    <property type="component" value="Unassembled WGS sequence"/>
</dbReference>
<dbReference type="PANTHER" id="PTHR22773">
    <property type="entry name" value="NADH DEHYDROGENASE"/>
    <property type="match status" value="1"/>
</dbReference>